<feature type="compositionally biased region" description="Low complexity" evidence="1">
    <location>
        <begin position="483"/>
        <end position="500"/>
    </location>
</feature>
<feature type="region of interest" description="Disordered" evidence="1">
    <location>
        <begin position="428"/>
        <end position="542"/>
    </location>
</feature>
<feature type="compositionally biased region" description="Low complexity" evidence="1">
    <location>
        <begin position="217"/>
        <end position="232"/>
    </location>
</feature>
<proteinExistence type="predicted"/>
<evidence type="ECO:0000256" key="1">
    <source>
        <dbReference type="SAM" id="MobiDB-lite"/>
    </source>
</evidence>
<feature type="compositionally biased region" description="Low complexity" evidence="1">
    <location>
        <begin position="520"/>
        <end position="535"/>
    </location>
</feature>
<organism evidence="2 3">
    <name type="scientific">Athelia psychrophila</name>
    <dbReference type="NCBI Taxonomy" id="1759441"/>
    <lineage>
        <taxon>Eukaryota</taxon>
        <taxon>Fungi</taxon>
        <taxon>Dikarya</taxon>
        <taxon>Basidiomycota</taxon>
        <taxon>Agaricomycotina</taxon>
        <taxon>Agaricomycetes</taxon>
        <taxon>Agaricomycetidae</taxon>
        <taxon>Atheliales</taxon>
        <taxon>Atheliaceae</taxon>
        <taxon>Athelia</taxon>
    </lineage>
</organism>
<feature type="region of interest" description="Disordered" evidence="1">
    <location>
        <begin position="70"/>
        <end position="151"/>
    </location>
</feature>
<evidence type="ECO:0000313" key="2">
    <source>
        <dbReference type="EMBL" id="KZP07953.1"/>
    </source>
</evidence>
<feature type="compositionally biased region" description="Low complexity" evidence="1">
    <location>
        <begin position="447"/>
        <end position="461"/>
    </location>
</feature>
<feature type="compositionally biased region" description="Basic residues" evidence="1">
    <location>
        <begin position="207"/>
        <end position="216"/>
    </location>
</feature>
<name>A0A165WVS8_9AGAM</name>
<sequence>MIQASVLQHSLSDSSTTTTASAASASPNSPTPISPFSTYSLHSEATSDEQPDLGAFTTVFRALNHLQPPRSFAIPGADQYSPSQSSARIPTEADSDAPGRIIAAYLGVTSASEEDEDEDDDDEEEQDESVSGSEEDEVSGSGSDTEGEPEGRLVEIEGYSDVDVDGQPCLGLEEALSFIAAERARYAAQRDKGLTAESAWKHVIEPKRKRRRKKSKTSSTVAESTTEATTEATTEDDTGVLSCSSLDIQLTASLPIHKSAKDPSAKERRLLRKAAAAERKLQLLRHSKSTPNLDSLPSGSLDPRVIQLRSLTHKLRLLFPEDSTVLSAVLANNFASSSTLGHIPRPQDTLIHVFIDHSNILIGLLTYLRRYHRNFPRKPKHMSHAALALILERGRSITRRCIVSSSPLYQPMESAEQLGYEVRVYARVPDTGDGDDRRKSADYSGSNGNNGNNNNNNNNNNHKGHWRKTSGSLFKKGHAHKASSGGNTSTESEQSGSSSNPGLPQAFVRKLGSQATLRPSITSSSHSQSSSQQASGAGTPTNTRIRYREQGVDELLQLKLHQAIADVDSPPPGATIVLATGDGNVGQFNEDGFLGPVRTALKKGWRVELYAWAEGLSKAWRREFGEGPYKDRFRIIDMETFGVDLMEV</sequence>
<evidence type="ECO:0000313" key="3">
    <source>
        <dbReference type="Proteomes" id="UP000076532"/>
    </source>
</evidence>
<gene>
    <name evidence="2" type="ORF">FIBSPDRAFT_939231</name>
</gene>
<dbReference type="EMBL" id="KV417735">
    <property type="protein sequence ID" value="KZP07953.1"/>
    <property type="molecule type" value="Genomic_DNA"/>
</dbReference>
<dbReference type="STRING" id="436010.A0A165WVS8"/>
<feature type="region of interest" description="Disordered" evidence="1">
    <location>
        <begin position="1"/>
        <end position="50"/>
    </location>
</feature>
<dbReference type="CDD" id="cd18724">
    <property type="entry name" value="PIN_LabA-like"/>
    <property type="match status" value="1"/>
</dbReference>
<dbReference type="AlphaFoldDB" id="A0A165WVS8"/>
<feature type="compositionally biased region" description="Acidic residues" evidence="1">
    <location>
        <begin position="112"/>
        <end position="138"/>
    </location>
</feature>
<feature type="compositionally biased region" description="Low complexity" evidence="1">
    <location>
        <begin position="10"/>
        <end position="28"/>
    </location>
</feature>
<dbReference type="Proteomes" id="UP000076532">
    <property type="component" value="Unassembled WGS sequence"/>
</dbReference>
<keyword evidence="3" id="KW-1185">Reference proteome</keyword>
<evidence type="ECO:0008006" key="4">
    <source>
        <dbReference type="Google" id="ProtNLM"/>
    </source>
</evidence>
<accession>A0A165WVS8</accession>
<reference evidence="2 3" key="1">
    <citation type="journal article" date="2016" name="Mol. Biol. Evol.">
        <title>Comparative Genomics of Early-Diverging Mushroom-Forming Fungi Provides Insights into the Origins of Lignocellulose Decay Capabilities.</title>
        <authorList>
            <person name="Nagy L.G."/>
            <person name="Riley R."/>
            <person name="Tritt A."/>
            <person name="Adam C."/>
            <person name="Daum C."/>
            <person name="Floudas D."/>
            <person name="Sun H."/>
            <person name="Yadav J.S."/>
            <person name="Pangilinan J."/>
            <person name="Larsson K.H."/>
            <person name="Matsuura K."/>
            <person name="Barry K."/>
            <person name="Labutti K."/>
            <person name="Kuo R."/>
            <person name="Ohm R.A."/>
            <person name="Bhattacharya S.S."/>
            <person name="Shirouzu T."/>
            <person name="Yoshinaga Y."/>
            <person name="Martin F.M."/>
            <person name="Grigoriev I.V."/>
            <person name="Hibbett D.S."/>
        </authorList>
    </citation>
    <scope>NUCLEOTIDE SEQUENCE [LARGE SCALE GENOMIC DNA]</scope>
    <source>
        <strain evidence="2 3">CBS 109695</strain>
    </source>
</reference>
<dbReference type="OrthoDB" id="5590473at2759"/>
<feature type="region of interest" description="Disordered" evidence="1">
    <location>
        <begin position="205"/>
        <end position="238"/>
    </location>
</feature>
<protein>
    <recommendedName>
        <fullName evidence="4">NYN domain-containing protein</fullName>
    </recommendedName>
</protein>